<evidence type="ECO:0000256" key="1">
    <source>
        <dbReference type="SAM" id="MobiDB-lite"/>
    </source>
</evidence>
<feature type="compositionally biased region" description="Basic and acidic residues" evidence="1">
    <location>
        <begin position="76"/>
        <end position="90"/>
    </location>
</feature>
<dbReference type="EMBL" id="LR862145">
    <property type="protein sequence ID" value="CAD1825775.1"/>
    <property type="molecule type" value="Genomic_DNA"/>
</dbReference>
<proteinExistence type="predicted"/>
<feature type="compositionally biased region" description="Basic residues" evidence="1">
    <location>
        <begin position="50"/>
        <end position="62"/>
    </location>
</feature>
<organism evidence="2">
    <name type="scientific">Ananas comosus var. bracteatus</name>
    <name type="common">red pineapple</name>
    <dbReference type="NCBI Taxonomy" id="296719"/>
    <lineage>
        <taxon>Eukaryota</taxon>
        <taxon>Viridiplantae</taxon>
        <taxon>Streptophyta</taxon>
        <taxon>Embryophyta</taxon>
        <taxon>Tracheophyta</taxon>
        <taxon>Spermatophyta</taxon>
        <taxon>Magnoliopsida</taxon>
        <taxon>Liliopsida</taxon>
        <taxon>Poales</taxon>
        <taxon>Bromeliaceae</taxon>
        <taxon>Bromelioideae</taxon>
        <taxon>Ananas</taxon>
    </lineage>
</organism>
<evidence type="ECO:0000313" key="2">
    <source>
        <dbReference type="EMBL" id="CAD1825775.1"/>
    </source>
</evidence>
<reference evidence="2" key="1">
    <citation type="submission" date="2020-07" db="EMBL/GenBank/DDBJ databases">
        <authorList>
            <person name="Lin J."/>
        </authorList>
    </citation>
    <scope>NUCLEOTIDE SEQUENCE</scope>
</reference>
<sequence length="166" mass="18351">MAFAQEEKGRGGATRGEDPVVDQEDGVDLPHLRWLARVARVVRGGGGAGRRGRHLRVPRHDRRVPAAPCRRHHLQRDRPEPESMEDRAGEAEPVGTDPLFLGTYNCVAVGSNGDDLDLMAEPLPRGVGEWGRRPYKYCSVSLPQREKLGILARGQRLARAFSMLNG</sequence>
<accession>A0A6V7P4J8</accession>
<name>A0A6V7P4J8_ANACO</name>
<feature type="region of interest" description="Disordered" evidence="1">
    <location>
        <begin position="44"/>
        <end position="96"/>
    </location>
</feature>
<feature type="compositionally biased region" description="Basic and acidic residues" evidence="1">
    <location>
        <begin position="1"/>
        <end position="18"/>
    </location>
</feature>
<dbReference type="AlphaFoldDB" id="A0A6V7P4J8"/>
<gene>
    <name evidence="2" type="ORF">CB5_LOCUS8986</name>
</gene>
<protein>
    <submittedName>
        <fullName evidence="2">Uncharacterized protein</fullName>
    </submittedName>
</protein>
<feature type="region of interest" description="Disordered" evidence="1">
    <location>
        <begin position="1"/>
        <end position="26"/>
    </location>
</feature>